<dbReference type="Pfam" id="PF01209">
    <property type="entry name" value="Ubie_methyltran"/>
    <property type="match status" value="1"/>
</dbReference>
<reference evidence="5 6" key="2">
    <citation type="submission" date="2015-10" db="EMBL/GenBank/DDBJ databases">
        <title>Draft Genome Sequence of Prosthecomicrobium hirschii ATCC 27832.</title>
        <authorList>
            <person name="Daniel J."/>
            <person name="Givan S.A."/>
            <person name="Brun Y.V."/>
            <person name="Brown P.J."/>
        </authorList>
    </citation>
    <scope>NUCLEOTIDE SEQUENCE [LARGE SCALE GENOMIC DNA]</scope>
    <source>
        <strain evidence="5 6">16</strain>
    </source>
</reference>
<dbReference type="InterPro" id="IPR004033">
    <property type="entry name" value="UbiE/COQ5_MeTrFase"/>
</dbReference>
<dbReference type="GO" id="GO:0008168">
    <property type="term" value="F:methyltransferase activity"/>
    <property type="evidence" value="ECO:0007669"/>
    <property type="project" value="UniProtKB-KW"/>
</dbReference>
<keyword evidence="6" id="KW-1185">Reference proteome</keyword>
<evidence type="ECO:0000313" key="5">
    <source>
        <dbReference type="EMBL" id="KPL51671.1"/>
    </source>
</evidence>
<keyword evidence="2" id="KW-0489">Methyltransferase</keyword>
<keyword evidence="1" id="KW-0474">Menaquinone biosynthesis</keyword>
<dbReference type="CDD" id="cd02440">
    <property type="entry name" value="AdoMet_MTases"/>
    <property type="match status" value="1"/>
</dbReference>
<protein>
    <recommendedName>
        <fullName evidence="7">Demethylmenaquinone methyltransferase</fullName>
    </recommendedName>
</protein>
<dbReference type="PANTHER" id="PTHR43591:SF24">
    <property type="entry name" value="2-METHOXY-6-POLYPRENYL-1,4-BENZOQUINOL METHYLASE, MITOCHONDRIAL"/>
    <property type="match status" value="1"/>
</dbReference>
<keyword evidence="4" id="KW-0949">S-adenosyl-L-methionine</keyword>
<organism evidence="5 6">
    <name type="scientific">Prosthecodimorpha hirschii</name>
    <dbReference type="NCBI Taxonomy" id="665126"/>
    <lineage>
        <taxon>Bacteria</taxon>
        <taxon>Pseudomonadati</taxon>
        <taxon>Pseudomonadota</taxon>
        <taxon>Alphaproteobacteria</taxon>
        <taxon>Hyphomicrobiales</taxon>
        <taxon>Ancalomicrobiaceae</taxon>
        <taxon>Prosthecodimorpha</taxon>
    </lineage>
</organism>
<evidence type="ECO:0000256" key="3">
    <source>
        <dbReference type="ARBA" id="ARBA00022679"/>
    </source>
</evidence>
<dbReference type="STRING" id="665126.ABB55_05045"/>
<dbReference type="GO" id="GO:0009234">
    <property type="term" value="P:menaquinone biosynthetic process"/>
    <property type="evidence" value="ECO:0007669"/>
    <property type="project" value="UniProtKB-KW"/>
</dbReference>
<dbReference type="AlphaFoldDB" id="A0A0P6W1H9"/>
<proteinExistence type="predicted"/>
<dbReference type="PROSITE" id="PS51608">
    <property type="entry name" value="SAM_MT_UBIE"/>
    <property type="match status" value="1"/>
</dbReference>
<gene>
    <name evidence="5" type="ORF">ABB55_05045</name>
</gene>
<accession>A0A0P6W1H9</accession>
<evidence type="ECO:0000256" key="2">
    <source>
        <dbReference type="ARBA" id="ARBA00022603"/>
    </source>
</evidence>
<sequence>MTEPWYQPPHLAENAASASGNAAAFAPSADDVFARIAGRYDFLCDLFSLFAHRVWKARMAQVIAEAPGAVVLDVASGTGGIPFRVLDRLGKRADAPRIIATDICPQMLDLARRKIGERPGVDFALADAHSLEAFPTASVDVFSISFAMKICDRHRVLDEAARVLRPGGLFLCLEAARIPNEALHWAYLKYVDWCMPMIARLATGNDPGAYQYLTRGIHGFPSQHEFAREIGARGFRDVGYENMTAGIVALHRGVKT</sequence>
<keyword evidence="3" id="KW-0808">Transferase</keyword>
<dbReference type="PANTHER" id="PTHR43591">
    <property type="entry name" value="METHYLTRANSFERASE"/>
    <property type="match status" value="1"/>
</dbReference>
<dbReference type="Gene3D" id="3.40.50.150">
    <property type="entry name" value="Vaccinia Virus protein VP39"/>
    <property type="match status" value="1"/>
</dbReference>
<name>A0A0P6W1H9_9HYPH</name>
<dbReference type="InterPro" id="IPR029063">
    <property type="entry name" value="SAM-dependent_MTases_sf"/>
</dbReference>
<dbReference type="SUPFAM" id="SSF53335">
    <property type="entry name" value="S-adenosyl-L-methionine-dependent methyltransferases"/>
    <property type="match status" value="1"/>
</dbReference>
<evidence type="ECO:0000256" key="4">
    <source>
        <dbReference type="ARBA" id="ARBA00022691"/>
    </source>
</evidence>
<evidence type="ECO:0008006" key="7">
    <source>
        <dbReference type="Google" id="ProtNLM"/>
    </source>
</evidence>
<evidence type="ECO:0000256" key="1">
    <source>
        <dbReference type="ARBA" id="ARBA00022428"/>
    </source>
</evidence>
<comment type="caution">
    <text evidence="5">The sequence shown here is derived from an EMBL/GenBank/DDBJ whole genome shotgun (WGS) entry which is preliminary data.</text>
</comment>
<dbReference type="GO" id="GO:0032259">
    <property type="term" value="P:methylation"/>
    <property type="evidence" value="ECO:0007669"/>
    <property type="project" value="UniProtKB-KW"/>
</dbReference>
<dbReference type="NCBIfam" id="TIGR01934">
    <property type="entry name" value="MenG_MenH_UbiE"/>
    <property type="match status" value="1"/>
</dbReference>
<reference evidence="5 6" key="1">
    <citation type="submission" date="2015-09" db="EMBL/GenBank/DDBJ databases">
        <authorList>
            <person name="Jackson K.R."/>
            <person name="Lunt B.L."/>
            <person name="Fisher J.N.B."/>
            <person name="Gardner A.V."/>
            <person name="Bailey M.E."/>
            <person name="Deus L.M."/>
            <person name="Earl A.S."/>
            <person name="Gibby P.D."/>
            <person name="Hartmann K.A."/>
            <person name="Liu J.E."/>
            <person name="Manci A.M."/>
            <person name="Nielsen D.A."/>
            <person name="Solomon M.B."/>
            <person name="Breakwell D.P."/>
            <person name="Burnett S.H."/>
            <person name="Grose J.H."/>
        </authorList>
    </citation>
    <scope>NUCLEOTIDE SEQUENCE [LARGE SCALE GENOMIC DNA]</scope>
    <source>
        <strain evidence="5 6">16</strain>
    </source>
</reference>
<dbReference type="EMBL" id="LJYW01000001">
    <property type="protein sequence ID" value="KPL51671.1"/>
    <property type="molecule type" value="Genomic_DNA"/>
</dbReference>
<evidence type="ECO:0000313" key="6">
    <source>
        <dbReference type="Proteomes" id="UP000048984"/>
    </source>
</evidence>
<dbReference type="Proteomes" id="UP000048984">
    <property type="component" value="Unassembled WGS sequence"/>
</dbReference>